<feature type="binding site" evidence="15">
    <location>
        <position position="110"/>
    </location>
    <ligand>
        <name>S-adenosyl-L-methionine</name>
        <dbReference type="ChEBI" id="CHEBI:59789"/>
    </ligand>
</feature>
<dbReference type="InterPro" id="IPR029026">
    <property type="entry name" value="tRNA_m1G_MTases_N"/>
</dbReference>
<evidence type="ECO:0000256" key="2">
    <source>
        <dbReference type="ARBA" id="ARBA00004496"/>
    </source>
</evidence>
<dbReference type="STRING" id="525903.Taci_1414"/>
<dbReference type="PANTHER" id="PTHR46417">
    <property type="entry name" value="TRNA (GUANINE-N(1)-)-METHYLTRANSFERASE"/>
    <property type="match status" value="1"/>
</dbReference>
<comment type="subunit">
    <text evidence="4 15 16">Homodimer.</text>
</comment>
<dbReference type="Gene3D" id="1.10.1270.20">
    <property type="entry name" value="tRNA(m1g37)methyltransferase, domain 2"/>
    <property type="match status" value="1"/>
</dbReference>
<gene>
    <name evidence="15" type="primary">trmD</name>
    <name evidence="18" type="ordered locus">Taci_1414</name>
</gene>
<dbReference type="NCBIfam" id="NF000648">
    <property type="entry name" value="PRK00026.1"/>
    <property type="match status" value="1"/>
</dbReference>
<dbReference type="GO" id="GO:0052906">
    <property type="term" value="F:tRNA (guanine(37)-N1)-methyltransferase activity"/>
    <property type="evidence" value="ECO:0007669"/>
    <property type="project" value="UniProtKB-UniRule"/>
</dbReference>
<dbReference type="eggNOG" id="COG0336">
    <property type="taxonomic scope" value="Bacteria"/>
</dbReference>
<keyword evidence="7 15" id="KW-0963">Cytoplasm</keyword>
<dbReference type="NCBIfam" id="TIGR00088">
    <property type="entry name" value="trmD"/>
    <property type="match status" value="1"/>
</dbReference>
<evidence type="ECO:0000256" key="6">
    <source>
        <dbReference type="ARBA" id="ARBA00014679"/>
    </source>
</evidence>
<comment type="subcellular location">
    <subcellularLocation>
        <location evidence="2 15 16">Cytoplasm</location>
    </subcellularLocation>
</comment>
<keyword evidence="11 15" id="KW-0819">tRNA processing</keyword>
<evidence type="ECO:0000313" key="19">
    <source>
        <dbReference type="Proteomes" id="UP000002030"/>
    </source>
</evidence>
<reference evidence="18 19" key="1">
    <citation type="journal article" date="2009" name="Stand. Genomic Sci.">
        <title>Complete genome sequence of Thermanaerovibrio acidaminovorans type strain (Su883).</title>
        <authorList>
            <person name="Chovatia M."/>
            <person name="Sikorski J."/>
            <person name="Schroder M."/>
            <person name="Lapidus A."/>
            <person name="Nolan M."/>
            <person name="Tice H."/>
            <person name="Glavina Del Rio T."/>
            <person name="Copeland A."/>
            <person name="Cheng J.F."/>
            <person name="Lucas S."/>
            <person name="Chen F."/>
            <person name="Bruce D."/>
            <person name="Goodwin L."/>
            <person name="Pitluck S."/>
            <person name="Ivanova N."/>
            <person name="Mavromatis K."/>
            <person name="Ovchinnikova G."/>
            <person name="Pati A."/>
            <person name="Chen A."/>
            <person name="Palaniappan K."/>
            <person name="Land M."/>
            <person name="Hauser L."/>
            <person name="Chang Y.J."/>
            <person name="Jeffries C.D."/>
            <person name="Chain P."/>
            <person name="Saunders E."/>
            <person name="Detter J.C."/>
            <person name="Brettin T."/>
            <person name="Rohde M."/>
            <person name="Goker M."/>
            <person name="Spring S."/>
            <person name="Bristow J."/>
            <person name="Markowitz V."/>
            <person name="Hugenholtz P."/>
            <person name="Kyrpides N.C."/>
            <person name="Klenk H.P."/>
            <person name="Eisen J.A."/>
        </authorList>
    </citation>
    <scope>NUCLEOTIDE SEQUENCE [LARGE SCALE GENOMIC DNA]</scope>
    <source>
        <strain evidence="19">ATCC 49978 / DSM 6589 / Su883</strain>
    </source>
</reference>
<evidence type="ECO:0000256" key="10">
    <source>
        <dbReference type="ARBA" id="ARBA00022691"/>
    </source>
</evidence>
<comment type="function">
    <text evidence="1 15 16">Specifically methylates guanosine-37 in various tRNAs.</text>
</comment>
<evidence type="ECO:0000256" key="3">
    <source>
        <dbReference type="ARBA" id="ARBA00007630"/>
    </source>
</evidence>
<dbReference type="FunFam" id="3.40.1280.10:FF:000001">
    <property type="entry name" value="tRNA (guanine-N(1)-)-methyltransferase"/>
    <property type="match status" value="1"/>
</dbReference>
<dbReference type="Proteomes" id="UP000002030">
    <property type="component" value="Chromosome"/>
</dbReference>
<dbReference type="InterPro" id="IPR023148">
    <property type="entry name" value="tRNA_m1G_MeTrfase_C_sf"/>
</dbReference>
<evidence type="ECO:0000313" key="18">
    <source>
        <dbReference type="EMBL" id="ACZ19644.1"/>
    </source>
</evidence>
<dbReference type="KEGG" id="tai:Taci_1414"/>
<dbReference type="EnsemblBacteria" id="ACZ19644">
    <property type="protein sequence ID" value="ACZ19644"/>
    <property type="gene ID" value="Taci_1414"/>
</dbReference>
<name>D1B6K3_THEAS</name>
<keyword evidence="8 15" id="KW-0489">Methyltransferase</keyword>
<comment type="similarity">
    <text evidence="3 15 16">Belongs to the RNA methyltransferase TrmD family.</text>
</comment>
<dbReference type="Pfam" id="PF01746">
    <property type="entry name" value="tRNA_m1G_MT"/>
    <property type="match status" value="1"/>
</dbReference>
<dbReference type="AlphaFoldDB" id="D1B6K3"/>
<protein>
    <recommendedName>
        <fullName evidence="6 15">tRNA (guanine-N(1)-)-methyltransferase</fullName>
        <ecNumber evidence="5 15">2.1.1.228</ecNumber>
    </recommendedName>
    <alternativeName>
        <fullName evidence="12 15">M1G-methyltransferase</fullName>
    </alternativeName>
    <alternativeName>
        <fullName evidence="13 15">tRNA [GM37] methyltransferase</fullName>
    </alternativeName>
</protein>
<evidence type="ECO:0000256" key="12">
    <source>
        <dbReference type="ARBA" id="ARBA00029736"/>
    </source>
</evidence>
<organism evidence="18 19">
    <name type="scientific">Thermanaerovibrio acidaminovorans (strain ATCC 49978 / DSM 6589 / Su883)</name>
    <name type="common">Selenomonas acidaminovorans</name>
    <dbReference type="NCBI Taxonomy" id="525903"/>
    <lineage>
        <taxon>Bacteria</taxon>
        <taxon>Thermotogati</taxon>
        <taxon>Synergistota</taxon>
        <taxon>Synergistia</taxon>
        <taxon>Synergistales</taxon>
        <taxon>Synergistaceae</taxon>
        <taxon>Thermanaerovibrio</taxon>
    </lineage>
</organism>
<dbReference type="CDD" id="cd18080">
    <property type="entry name" value="TrmD-like"/>
    <property type="match status" value="1"/>
</dbReference>
<dbReference type="OrthoDB" id="9807416at2"/>
<dbReference type="HOGENOM" id="CLU_060087_1_0_0"/>
<keyword evidence="9 15" id="KW-0808">Transferase</keyword>
<dbReference type="EC" id="2.1.1.228" evidence="5 15"/>
<comment type="catalytic activity">
    <reaction evidence="14 15 16">
        <text>guanosine(37) in tRNA + S-adenosyl-L-methionine = N(1)-methylguanosine(37) in tRNA + S-adenosyl-L-homocysteine + H(+)</text>
        <dbReference type="Rhea" id="RHEA:36899"/>
        <dbReference type="Rhea" id="RHEA-COMP:10145"/>
        <dbReference type="Rhea" id="RHEA-COMP:10147"/>
        <dbReference type="ChEBI" id="CHEBI:15378"/>
        <dbReference type="ChEBI" id="CHEBI:57856"/>
        <dbReference type="ChEBI" id="CHEBI:59789"/>
        <dbReference type="ChEBI" id="CHEBI:73542"/>
        <dbReference type="ChEBI" id="CHEBI:74269"/>
        <dbReference type="EC" id="2.1.1.228"/>
    </reaction>
</comment>
<dbReference type="InterPro" id="IPR016009">
    <property type="entry name" value="tRNA_MeTrfase_TRMD/TRM10"/>
</dbReference>
<dbReference type="EMBL" id="CP001818">
    <property type="protein sequence ID" value="ACZ19644.1"/>
    <property type="molecule type" value="Genomic_DNA"/>
</dbReference>
<accession>D1B6K3</accession>
<dbReference type="SUPFAM" id="SSF75217">
    <property type="entry name" value="alpha/beta knot"/>
    <property type="match status" value="1"/>
</dbReference>
<keyword evidence="19" id="KW-1185">Reference proteome</keyword>
<evidence type="ECO:0000256" key="13">
    <source>
        <dbReference type="ARBA" id="ARBA00033392"/>
    </source>
</evidence>
<evidence type="ECO:0000256" key="11">
    <source>
        <dbReference type="ARBA" id="ARBA00022694"/>
    </source>
</evidence>
<dbReference type="HAMAP" id="MF_00605">
    <property type="entry name" value="TrmD"/>
    <property type="match status" value="1"/>
</dbReference>
<evidence type="ECO:0000256" key="1">
    <source>
        <dbReference type="ARBA" id="ARBA00002634"/>
    </source>
</evidence>
<feature type="domain" description="tRNA methyltransferase TRMD/TRM10-type" evidence="17">
    <location>
        <begin position="1"/>
        <end position="222"/>
    </location>
</feature>
<feature type="binding site" evidence="15">
    <location>
        <begin position="130"/>
        <end position="135"/>
    </location>
    <ligand>
        <name>S-adenosyl-L-methionine</name>
        <dbReference type="ChEBI" id="CHEBI:59789"/>
    </ligand>
</feature>
<evidence type="ECO:0000256" key="7">
    <source>
        <dbReference type="ARBA" id="ARBA00022490"/>
    </source>
</evidence>
<dbReference type="InterPro" id="IPR002649">
    <property type="entry name" value="tRNA_m1G_MeTrfase_TrmD"/>
</dbReference>
<proteinExistence type="inferred from homology"/>
<evidence type="ECO:0000256" key="9">
    <source>
        <dbReference type="ARBA" id="ARBA00022679"/>
    </source>
</evidence>
<evidence type="ECO:0000256" key="8">
    <source>
        <dbReference type="ARBA" id="ARBA00022603"/>
    </source>
</evidence>
<evidence type="ECO:0000259" key="17">
    <source>
        <dbReference type="Pfam" id="PF01746"/>
    </source>
</evidence>
<dbReference type="InterPro" id="IPR029028">
    <property type="entry name" value="Alpha/beta_knot_MTases"/>
</dbReference>
<evidence type="ECO:0000256" key="16">
    <source>
        <dbReference type="RuleBase" id="RU003464"/>
    </source>
</evidence>
<sequence length="371" mass="41064">MRITIVTAFPDLIRSYLGFSVVGRGVSSGALDVRVLDLRDFAEGQYRQVDDYSFGGGGMVLMAEPLARAVESLDDQGEAYVVCPTPQGVHLHQELVEELARKDHLVLVCGHYEGMDERFVEEHVDLEVSLGDFVLTGGELPALAVLDSVARLVPGVVGRMEAVRNDSFYRGFLDHPHYTRPAVWRGIRAPEVLLGGDHGAIEEFRRDLAVRRTLERRPDLLARCGIMGYLWGRFYVYLGEEGLELDRCAAVSGAFGAVRMLAHRSLRGHEPQGVKFFPSFGGALRWVAQRDRAKPMVLSVSPRGGFEWLGVKRRVLEYRGPVVLALGGAFQGDLELGHPEGPTGKWGHPEVLGYWLGRLFDLDRGALVSDN</sequence>
<dbReference type="Gene3D" id="3.40.1280.10">
    <property type="match status" value="1"/>
</dbReference>
<evidence type="ECO:0000256" key="14">
    <source>
        <dbReference type="ARBA" id="ARBA00047783"/>
    </source>
</evidence>
<dbReference type="GO" id="GO:0005829">
    <property type="term" value="C:cytosol"/>
    <property type="evidence" value="ECO:0007669"/>
    <property type="project" value="TreeGrafter"/>
</dbReference>
<evidence type="ECO:0000256" key="5">
    <source>
        <dbReference type="ARBA" id="ARBA00012807"/>
    </source>
</evidence>
<dbReference type="GO" id="GO:0002939">
    <property type="term" value="P:tRNA N1-guanine methylation"/>
    <property type="evidence" value="ECO:0007669"/>
    <property type="project" value="TreeGrafter"/>
</dbReference>
<dbReference type="RefSeq" id="WP_012870155.1">
    <property type="nucleotide sequence ID" value="NC_013522.1"/>
</dbReference>
<evidence type="ECO:0000256" key="15">
    <source>
        <dbReference type="HAMAP-Rule" id="MF_00605"/>
    </source>
</evidence>
<evidence type="ECO:0000256" key="4">
    <source>
        <dbReference type="ARBA" id="ARBA00011738"/>
    </source>
</evidence>
<dbReference type="PANTHER" id="PTHR46417:SF1">
    <property type="entry name" value="TRNA (GUANINE-N(1)-)-METHYLTRANSFERASE"/>
    <property type="match status" value="1"/>
</dbReference>
<keyword evidence="10 15" id="KW-0949">S-adenosyl-L-methionine</keyword>